<reference evidence="2 3" key="1">
    <citation type="submission" date="2019-04" db="EMBL/GenBank/DDBJ databases">
        <title>Comparative genomics and transcriptomics to analyze fruiting body development in filamentous ascomycetes.</title>
        <authorList>
            <consortium name="DOE Joint Genome Institute"/>
            <person name="Lutkenhaus R."/>
            <person name="Traeger S."/>
            <person name="Breuer J."/>
            <person name="Kuo A."/>
            <person name="Lipzen A."/>
            <person name="Pangilinan J."/>
            <person name="Dilworth D."/>
            <person name="Sandor L."/>
            <person name="Poggeler S."/>
            <person name="Barry K."/>
            <person name="Grigoriev I.V."/>
            <person name="Nowrousian M."/>
        </authorList>
    </citation>
    <scope>NUCLEOTIDE SEQUENCE [LARGE SCALE GENOMIC DNA]</scope>
    <source>
        <strain evidence="2 3">CBS 389.68</strain>
    </source>
</reference>
<evidence type="ECO:0000313" key="2">
    <source>
        <dbReference type="EMBL" id="TGZ79398.1"/>
    </source>
</evidence>
<accession>A0A4S2MSS6</accession>
<protein>
    <submittedName>
        <fullName evidence="2">Uncharacterized protein</fullName>
    </submittedName>
</protein>
<evidence type="ECO:0000313" key="3">
    <source>
        <dbReference type="Proteomes" id="UP000298138"/>
    </source>
</evidence>
<gene>
    <name evidence="2" type="ORF">EX30DRAFT_342485</name>
</gene>
<feature type="compositionally biased region" description="Low complexity" evidence="1">
    <location>
        <begin position="64"/>
        <end position="85"/>
    </location>
</feature>
<sequence length="85" mass="8989">MCTTTSTTFSCGCNLTTSSLICGYQDDNYSMCMDSSKILELQTPGLCGRLDCKARVNYPAVEKLSSSSSSSLSSSLSSSSDTDLD</sequence>
<dbReference type="Proteomes" id="UP000298138">
    <property type="component" value="Unassembled WGS sequence"/>
</dbReference>
<evidence type="ECO:0000256" key="1">
    <source>
        <dbReference type="SAM" id="MobiDB-lite"/>
    </source>
</evidence>
<feature type="region of interest" description="Disordered" evidence="1">
    <location>
        <begin position="63"/>
        <end position="85"/>
    </location>
</feature>
<dbReference type="EMBL" id="ML220132">
    <property type="protein sequence ID" value="TGZ79398.1"/>
    <property type="molecule type" value="Genomic_DNA"/>
</dbReference>
<dbReference type="InParanoid" id="A0A4S2MSS6"/>
<name>A0A4S2MSS6_9PEZI</name>
<organism evidence="2 3">
    <name type="scientific">Ascodesmis nigricans</name>
    <dbReference type="NCBI Taxonomy" id="341454"/>
    <lineage>
        <taxon>Eukaryota</taxon>
        <taxon>Fungi</taxon>
        <taxon>Dikarya</taxon>
        <taxon>Ascomycota</taxon>
        <taxon>Pezizomycotina</taxon>
        <taxon>Pezizomycetes</taxon>
        <taxon>Pezizales</taxon>
        <taxon>Ascodesmidaceae</taxon>
        <taxon>Ascodesmis</taxon>
    </lineage>
</organism>
<dbReference type="AlphaFoldDB" id="A0A4S2MSS6"/>
<proteinExistence type="predicted"/>
<keyword evidence="3" id="KW-1185">Reference proteome</keyword>